<accession>A0AC35F3P1</accession>
<reference evidence="2" key="1">
    <citation type="submission" date="2022-11" db="UniProtKB">
        <authorList>
            <consortium name="WormBaseParasite"/>
        </authorList>
    </citation>
    <scope>IDENTIFICATION</scope>
</reference>
<dbReference type="Proteomes" id="UP000887580">
    <property type="component" value="Unplaced"/>
</dbReference>
<protein>
    <submittedName>
        <fullName evidence="2">Glucuronosyltransferase</fullName>
    </submittedName>
</protein>
<evidence type="ECO:0000313" key="1">
    <source>
        <dbReference type="Proteomes" id="UP000887580"/>
    </source>
</evidence>
<name>A0AC35F3P1_9BILA</name>
<proteinExistence type="predicted"/>
<evidence type="ECO:0000313" key="2">
    <source>
        <dbReference type="WBParaSite" id="PS1159_v2.g13561.t1"/>
    </source>
</evidence>
<organism evidence="1 2">
    <name type="scientific">Panagrolaimus sp. PS1159</name>
    <dbReference type="NCBI Taxonomy" id="55785"/>
    <lineage>
        <taxon>Eukaryota</taxon>
        <taxon>Metazoa</taxon>
        <taxon>Ecdysozoa</taxon>
        <taxon>Nematoda</taxon>
        <taxon>Chromadorea</taxon>
        <taxon>Rhabditida</taxon>
        <taxon>Tylenchina</taxon>
        <taxon>Panagrolaimomorpha</taxon>
        <taxon>Panagrolaimoidea</taxon>
        <taxon>Panagrolaimidae</taxon>
        <taxon>Panagrolaimus</taxon>
    </lineage>
</organism>
<sequence length="92" mass="10505">MRLMSFVIFFAAVIGFTNAYKIGILLPDISRSQLLFNQRMGEVLADAGHNVTLIRLQTLENDGKDIKIATRPGMVEWKVDGFLDEIDYDWIK</sequence>
<dbReference type="WBParaSite" id="PS1159_v2.g13561.t1">
    <property type="protein sequence ID" value="PS1159_v2.g13561.t1"/>
    <property type="gene ID" value="PS1159_v2.g13561"/>
</dbReference>